<dbReference type="InterPro" id="IPR043502">
    <property type="entry name" value="DNA/RNA_pol_sf"/>
</dbReference>
<keyword evidence="5" id="KW-0548">Nucleotidyltransferase</keyword>
<dbReference type="PANTHER" id="PTHR33481:SF1">
    <property type="entry name" value="ENDONUCLEASE_EXONUCLEASE_PHOSPHATASE DOMAIN-CONTAINING PROTEIN-RELATED"/>
    <property type="match status" value="1"/>
</dbReference>
<dbReference type="PROSITE" id="PS50878">
    <property type="entry name" value="RT_POL"/>
    <property type="match status" value="1"/>
</dbReference>
<dbReference type="STRING" id="1573173.A0A162Q7P7"/>
<protein>
    <submittedName>
        <fullName evidence="5">Reverse transcriptase</fullName>
    </submittedName>
</protein>
<feature type="signal peptide" evidence="3">
    <location>
        <begin position="1"/>
        <end position="23"/>
    </location>
</feature>
<dbReference type="GO" id="GO:0005739">
    <property type="term" value="C:mitochondrion"/>
    <property type="evidence" value="ECO:0007669"/>
    <property type="project" value="UniProtKB-SubCell"/>
</dbReference>
<dbReference type="GO" id="GO:0003964">
    <property type="term" value="F:RNA-directed DNA polymerase activity"/>
    <property type="evidence" value="ECO:0007669"/>
    <property type="project" value="UniProtKB-KW"/>
</dbReference>
<reference evidence="5 6" key="1">
    <citation type="submission" date="2015-06" db="EMBL/GenBank/DDBJ databases">
        <title>Survival trade-offs in plant roots during colonization by closely related pathogenic and mutualistic fungi.</title>
        <authorList>
            <person name="Hacquard S."/>
            <person name="Kracher B."/>
            <person name="Hiruma K."/>
            <person name="Weinman A."/>
            <person name="Muench P."/>
            <person name="Garrido Oter R."/>
            <person name="Ver Loren van Themaat E."/>
            <person name="Dallerey J.-F."/>
            <person name="Damm U."/>
            <person name="Henrissat B."/>
            <person name="Lespinet O."/>
            <person name="Thon M."/>
            <person name="Kemen E."/>
            <person name="McHardy A.C."/>
            <person name="Schulze-Lefert P."/>
            <person name="O'Connell R.J."/>
        </authorList>
    </citation>
    <scope>NUCLEOTIDE SEQUENCE [LARGE SCALE GENOMIC DNA]</scope>
    <source>
        <strain evidence="5 6">MAFF 238704</strain>
    </source>
</reference>
<organism evidence="5 6">
    <name type="scientific">Colletotrichum incanum</name>
    <name type="common">Soybean anthracnose fungus</name>
    <dbReference type="NCBI Taxonomy" id="1573173"/>
    <lineage>
        <taxon>Eukaryota</taxon>
        <taxon>Fungi</taxon>
        <taxon>Dikarya</taxon>
        <taxon>Ascomycota</taxon>
        <taxon>Pezizomycotina</taxon>
        <taxon>Sordariomycetes</taxon>
        <taxon>Hypocreomycetidae</taxon>
        <taxon>Glomerellales</taxon>
        <taxon>Glomerellaceae</taxon>
        <taxon>Colletotrichum</taxon>
        <taxon>Colletotrichum spaethianum species complex</taxon>
    </lineage>
</organism>
<accession>A0A162Q7P7</accession>
<evidence type="ECO:0000256" key="2">
    <source>
        <dbReference type="ARBA" id="ARBA00023128"/>
    </source>
</evidence>
<evidence type="ECO:0000313" key="6">
    <source>
        <dbReference type="Proteomes" id="UP000076584"/>
    </source>
</evidence>
<keyword evidence="2" id="KW-0496">Mitochondrion</keyword>
<feature type="domain" description="Reverse transcriptase" evidence="4">
    <location>
        <begin position="1"/>
        <end position="246"/>
    </location>
</feature>
<dbReference type="Pfam" id="PF00078">
    <property type="entry name" value="RVT_1"/>
    <property type="match status" value="1"/>
</dbReference>
<proteinExistence type="predicted"/>
<keyword evidence="6" id="KW-1185">Reference proteome</keyword>
<keyword evidence="5" id="KW-0695">RNA-directed DNA polymerase</keyword>
<evidence type="ECO:0000256" key="1">
    <source>
        <dbReference type="ARBA" id="ARBA00004173"/>
    </source>
</evidence>
<sequence>LAKAWRPISLLATLGKVLESVIAERISHAVESYGLLPTNHFGARKQRSAEQALLLLQEQVFTAWRGRRVLSLVSFDVKGAYNGVCKERLIERMRARGIPEDLLRWVSAFCSDRTASIQVNGQSSERRSLPQAGLPQGSPLSPILFLFFNADLVQRRIDSNGGAMAFVDDFTAWVTGRTARDNREGIEAIIGDALDWERRSGATFEADKTAIIHFTRKDYKSDPDAFTIKGQIVQPKKHTKILGVIMDAGLKYKEHIARASSKGLQAALELQRLRGLSPATARQLFTATVAPVVDYASNVWMHAYK</sequence>
<feature type="non-terminal residue" evidence="5">
    <location>
        <position position="1"/>
    </location>
</feature>
<dbReference type="AlphaFoldDB" id="A0A162Q7P7"/>
<comment type="subcellular location">
    <subcellularLocation>
        <location evidence="1">Mitochondrion</location>
    </subcellularLocation>
</comment>
<dbReference type="EMBL" id="LFIW01000063">
    <property type="protein sequence ID" value="KZL88177.1"/>
    <property type="molecule type" value="Genomic_DNA"/>
</dbReference>
<comment type="caution">
    <text evidence="5">The sequence shown here is derived from an EMBL/GenBank/DDBJ whole genome shotgun (WGS) entry which is preliminary data.</text>
</comment>
<dbReference type="SUPFAM" id="SSF56672">
    <property type="entry name" value="DNA/RNA polymerases"/>
    <property type="match status" value="1"/>
</dbReference>
<feature type="non-terminal residue" evidence="5">
    <location>
        <position position="305"/>
    </location>
</feature>
<keyword evidence="5" id="KW-0808">Transferase</keyword>
<gene>
    <name evidence="5" type="ORF">CI238_13530</name>
</gene>
<dbReference type="PANTHER" id="PTHR33481">
    <property type="entry name" value="REVERSE TRANSCRIPTASE"/>
    <property type="match status" value="1"/>
</dbReference>
<name>A0A162Q7P7_COLIC</name>
<feature type="chain" id="PRO_5007838579" evidence="3">
    <location>
        <begin position="24"/>
        <end position="305"/>
    </location>
</feature>
<dbReference type="Proteomes" id="UP000076584">
    <property type="component" value="Unassembled WGS sequence"/>
</dbReference>
<dbReference type="InterPro" id="IPR000477">
    <property type="entry name" value="RT_dom"/>
</dbReference>
<evidence type="ECO:0000313" key="5">
    <source>
        <dbReference type="EMBL" id="KZL88177.1"/>
    </source>
</evidence>
<keyword evidence="3" id="KW-0732">Signal</keyword>
<evidence type="ECO:0000259" key="4">
    <source>
        <dbReference type="PROSITE" id="PS50878"/>
    </source>
</evidence>
<evidence type="ECO:0000256" key="3">
    <source>
        <dbReference type="SAM" id="SignalP"/>
    </source>
</evidence>
<dbReference type="CDD" id="cd01650">
    <property type="entry name" value="RT_nLTR_like"/>
    <property type="match status" value="1"/>
</dbReference>